<dbReference type="GO" id="GO:0016887">
    <property type="term" value="F:ATP hydrolysis activity"/>
    <property type="evidence" value="ECO:0007669"/>
    <property type="project" value="InterPro"/>
</dbReference>
<evidence type="ECO:0000256" key="1">
    <source>
        <dbReference type="ARBA" id="ARBA00022705"/>
    </source>
</evidence>
<feature type="domain" description="AAA+ ATPase" evidence="3">
    <location>
        <begin position="380"/>
        <end position="518"/>
    </location>
</feature>
<keyword evidence="5" id="KW-1185">Reference proteome</keyword>
<proteinExistence type="predicted"/>
<evidence type="ECO:0000313" key="5">
    <source>
        <dbReference type="Proteomes" id="UP001164286"/>
    </source>
</evidence>
<feature type="compositionally biased region" description="Basic and acidic residues" evidence="2">
    <location>
        <begin position="167"/>
        <end position="187"/>
    </location>
</feature>
<dbReference type="InterPro" id="IPR003593">
    <property type="entry name" value="AAA+_ATPase"/>
</dbReference>
<dbReference type="InterPro" id="IPR050311">
    <property type="entry name" value="ORC1/CDC6"/>
</dbReference>
<dbReference type="InterPro" id="IPR027417">
    <property type="entry name" value="P-loop_NTPase"/>
</dbReference>
<dbReference type="Pfam" id="PF00004">
    <property type="entry name" value="AAA"/>
    <property type="match status" value="1"/>
</dbReference>
<organism evidence="4 5">
    <name type="scientific">Dioszegia hungarica</name>
    <dbReference type="NCBI Taxonomy" id="4972"/>
    <lineage>
        <taxon>Eukaryota</taxon>
        <taxon>Fungi</taxon>
        <taxon>Dikarya</taxon>
        <taxon>Basidiomycota</taxon>
        <taxon>Agaricomycotina</taxon>
        <taxon>Tremellomycetes</taxon>
        <taxon>Tremellales</taxon>
        <taxon>Bulleribasidiaceae</taxon>
        <taxon>Dioszegia</taxon>
    </lineage>
</organism>
<dbReference type="Proteomes" id="UP001164286">
    <property type="component" value="Unassembled WGS sequence"/>
</dbReference>
<protein>
    <recommendedName>
        <fullName evidence="3">AAA+ ATPase domain-containing protein</fullName>
    </recommendedName>
</protein>
<dbReference type="Gene3D" id="1.10.8.60">
    <property type="match status" value="1"/>
</dbReference>
<comment type="caution">
    <text evidence="4">The sequence shown here is derived from an EMBL/GenBank/DDBJ whole genome shotgun (WGS) entry which is preliminary data.</text>
</comment>
<evidence type="ECO:0000313" key="4">
    <source>
        <dbReference type="EMBL" id="KAI9636317.1"/>
    </source>
</evidence>
<reference evidence="4" key="1">
    <citation type="journal article" date="2022" name="G3 (Bethesda)">
        <title>High quality genome of the basidiomycete yeast Dioszegia hungarica PDD-24b-2 isolated from cloud water.</title>
        <authorList>
            <person name="Jarrige D."/>
            <person name="Haridas S."/>
            <person name="Bleykasten-Grosshans C."/>
            <person name="Joly M."/>
            <person name="Nadalig T."/>
            <person name="Sancelme M."/>
            <person name="Vuilleumier S."/>
            <person name="Grigoriev I.V."/>
            <person name="Amato P."/>
            <person name="Bringel F."/>
        </authorList>
    </citation>
    <scope>NUCLEOTIDE SEQUENCE</scope>
    <source>
        <strain evidence="4">PDD-24b-2</strain>
    </source>
</reference>
<dbReference type="AlphaFoldDB" id="A0AA38H894"/>
<dbReference type="GO" id="GO:0033314">
    <property type="term" value="P:mitotic DNA replication checkpoint signaling"/>
    <property type="evidence" value="ECO:0007669"/>
    <property type="project" value="TreeGrafter"/>
</dbReference>
<keyword evidence="1" id="KW-0235">DNA replication</keyword>
<dbReference type="GeneID" id="77726591"/>
<gene>
    <name evidence="4" type="ORF">MKK02DRAFT_27753</name>
</gene>
<feature type="compositionally biased region" description="Polar residues" evidence="2">
    <location>
        <begin position="123"/>
        <end position="134"/>
    </location>
</feature>
<dbReference type="SMART" id="SM00382">
    <property type="entry name" value="AAA"/>
    <property type="match status" value="1"/>
</dbReference>
<dbReference type="SUPFAM" id="SSF52540">
    <property type="entry name" value="P-loop containing nucleoside triphosphate hydrolases"/>
    <property type="match status" value="1"/>
</dbReference>
<feature type="compositionally biased region" description="Low complexity" evidence="2">
    <location>
        <begin position="205"/>
        <end position="227"/>
    </location>
</feature>
<feature type="compositionally biased region" description="Low complexity" evidence="2">
    <location>
        <begin position="57"/>
        <end position="95"/>
    </location>
</feature>
<dbReference type="CDD" id="cd00009">
    <property type="entry name" value="AAA"/>
    <property type="match status" value="1"/>
</dbReference>
<dbReference type="GO" id="GO:0003688">
    <property type="term" value="F:DNA replication origin binding"/>
    <property type="evidence" value="ECO:0007669"/>
    <property type="project" value="TreeGrafter"/>
</dbReference>
<feature type="compositionally biased region" description="Low complexity" evidence="2">
    <location>
        <begin position="243"/>
        <end position="265"/>
    </location>
</feature>
<feature type="region of interest" description="Disordered" evidence="2">
    <location>
        <begin position="1"/>
        <end position="313"/>
    </location>
</feature>
<feature type="compositionally biased region" description="Low complexity" evidence="2">
    <location>
        <begin position="31"/>
        <end position="49"/>
    </location>
</feature>
<dbReference type="InterPro" id="IPR003959">
    <property type="entry name" value="ATPase_AAA_core"/>
</dbReference>
<evidence type="ECO:0000259" key="3">
    <source>
        <dbReference type="SMART" id="SM00382"/>
    </source>
</evidence>
<evidence type="ECO:0000256" key="2">
    <source>
        <dbReference type="SAM" id="MobiDB-lite"/>
    </source>
</evidence>
<dbReference type="RefSeq" id="XP_052946094.1">
    <property type="nucleotide sequence ID" value="XM_053087390.1"/>
</dbReference>
<dbReference type="GO" id="GO:0005634">
    <property type="term" value="C:nucleus"/>
    <property type="evidence" value="ECO:0007669"/>
    <property type="project" value="TreeGrafter"/>
</dbReference>
<dbReference type="GO" id="GO:0005524">
    <property type="term" value="F:ATP binding"/>
    <property type="evidence" value="ECO:0007669"/>
    <property type="project" value="InterPro"/>
</dbReference>
<dbReference type="EMBL" id="JAKWFO010000005">
    <property type="protein sequence ID" value="KAI9636317.1"/>
    <property type="molecule type" value="Genomic_DNA"/>
</dbReference>
<name>A0AA38H894_9TREE</name>
<sequence>MPAASKRTRTVTADEENAPPTPPPTARATRRTPAVAAPEPSVSPTTITTPPSPQPTTTPTRPIQTPSSTLHLAPPTPLTRSSTSLSPATRRTTASGLSLAALTPSRGGGSGAAGPSRGGMLVRTQSTPALSSPTDLKESVASGSGGGGRGKGDPEDVFGGPGRRFGKGKENVPPKKDAERDEAESSSRKRLRVSRRASGSGSGIGRARSGSVASVRSESSSGMSPRPTRARIHADSAGPNSLFSRRSTVFPSPSPSPSNATSSSSIDPLDVLGEAEDDMDLDRTPTKARPVPRRGVTLPTPPSSSPSLRSEVDATGRRMQLVRVDSTLSISSDATENAYKHLKSFLRLSSSTERSTSADVIGREDEKAVLRSYFSLRSAYDVGLYVSGPPGTGKTALVTAMGREMAMEGWNVVEVGCMGVNAGSIRALLAEQLGCERSEEGVQAAIARLGKNTLIILDEVDSLLPPAPALPTPATSHLLSRLFSLPLLSTPSTTIKFIAISNTLDLTVRARLVLPTGTQPQVLPFRAYGTAEMIEIVNSRIAAAAIDRLDFETVKVDQKAIELLTRKVEAQNGDLRTCLASLTSAVNLAEAEWVKKTFTSESDAPDAPVVPLVKIALPHIIKAFTSHTQQLKAAAGSSSSASGSPTARKIRSVPLQGKMVLVSILIYLARCRVGLPGCPSAASNASTPTTSPHKHGDLSTSTLYATYSYLLSHSSSPFPPAAESDYRDLLSNLETLGLVSLFGNGSSAHMSRSTSAGNARGGKGAAAGPRVELCVPEEDVKLALGLGAGATQGGMADEEVGKVWDREDARVEKAREKIARAVEVLAGLERD</sequence>
<accession>A0AA38H894</accession>
<dbReference type="Gene3D" id="3.40.50.300">
    <property type="entry name" value="P-loop containing nucleotide triphosphate hydrolases"/>
    <property type="match status" value="1"/>
</dbReference>
<dbReference type="PANTHER" id="PTHR10763:SF26">
    <property type="entry name" value="CELL DIVISION CONTROL PROTEIN 6 HOMOLOG"/>
    <property type="match status" value="1"/>
</dbReference>
<dbReference type="GO" id="GO:0006270">
    <property type="term" value="P:DNA replication initiation"/>
    <property type="evidence" value="ECO:0007669"/>
    <property type="project" value="TreeGrafter"/>
</dbReference>
<dbReference type="PANTHER" id="PTHR10763">
    <property type="entry name" value="CELL DIVISION CONTROL PROTEIN 6-RELATED"/>
    <property type="match status" value="1"/>
</dbReference>